<dbReference type="Proteomes" id="UP001172386">
    <property type="component" value="Unassembled WGS sequence"/>
</dbReference>
<name>A0ACC3A250_9EURO</name>
<sequence>MTVLNGVNGAPPRGKIIQKFGGMCVWEKQMSQDTKGLTATLGTSVGKFPIDIVNVVKSSLAHNDVAVVCSARSSSTKAAGTTNRLLRAATDAENHHSKSFHTLIDAVRADHLETAHFQIKSPEVQARLKQEINEECDLVTRILEAAQTLGETSPRSRDKVMSVGEKLSCRFMTALLEDHGVPASYVDFAELIDFEVPHSLDQNFYDRVAANMAKMLPDFNTKVPVVTGYFGAIPRGLLTTVGRGYTDLCAALLAVGTHAKELQIWKEVDGIFTADPRKVPTAQLIPQISPAEAAELTFYGSEVVHPSTMDQVIRARIPIRIKNVMNPRGSGTIIYPDSPQELENTLTGGVPQLFRSRSSTLIRGLGANRPKRPTAVTMKDKILVVNVHSNKRSLSHGFFAGIFATLDKWRLSVDVISTSEVNISMALHSEAPLYTGGGEDEYKIVDQDLQGAVNDLRSFGTVDIIADMAIVSLVGKQMKDMVGVAGRMFSTLGEHDVNIEMISQGKPPLSTAYDDQQLMQAQVQVRLTSHVSLRGRMQIAH</sequence>
<evidence type="ECO:0000313" key="2">
    <source>
        <dbReference type="Proteomes" id="UP001172386"/>
    </source>
</evidence>
<dbReference type="EMBL" id="JAPDRQ010000128">
    <property type="protein sequence ID" value="KAJ9654202.1"/>
    <property type="molecule type" value="Genomic_DNA"/>
</dbReference>
<comment type="caution">
    <text evidence="1">The sequence shown here is derived from an EMBL/GenBank/DDBJ whole genome shotgun (WGS) entry which is preliminary data.</text>
</comment>
<evidence type="ECO:0000313" key="1">
    <source>
        <dbReference type="EMBL" id="KAJ9654202.1"/>
    </source>
</evidence>
<reference evidence="1" key="1">
    <citation type="submission" date="2022-10" db="EMBL/GenBank/DDBJ databases">
        <title>Culturing micro-colonial fungi from biological soil crusts in the Mojave desert and describing Neophaeococcomyces mojavensis, and introducing the new genera and species Taxawa tesnikishii.</title>
        <authorList>
            <person name="Kurbessoian T."/>
            <person name="Stajich J.E."/>
        </authorList>
    </citation>
    <scope>NUCLEOTIDE SEQUENCE</scope>
    <source>
        <strain evidence="1">JES_112</strain>
    </source>
</reference>
<accession>A0ACC3A250</accession>
<organism evidence="1 2">
    <name type="scientific">Neophaeococcomyces mojaviensis</name>
    <dbReference type="NCBI Taxonomy" id="3383035"/>
    <lineage>
        <taxon>Eukaryota</taxon>
        <taxon>Fungi</taxon>
        <taxon>Dikarya</taxon>
        <taxon>Ascomycota</taxon>
        <taxon>Pezizomycotina</taxon>
        <taxon>Eurotiomycetes</taxon>
        <taxon>Chaetothyriomycetidae</taxon>
        <taxon>Chaetothyriales</taxon>
        <taxon>Chaetothyriales incertae sedis</taxon>
        <taxon>Neophaeococcomyces</taxon>
    </lineage>
</organism>
<keyword evidence="2" id="KW-1185">Reference proteome</keyword>
<gene>
    <name evidence="1" type="ORF">H2198_006718</name>
</gene>
<protein>
    <submittedName>
        <fullName evidence="1">Uncharacterized protein</fullName>
    </submittedName>
</protein>
<proteinExistence type="predicted"/>